<evidence type="ECO:0000259" key="1">
    <source>
        <dbReference type="Pfam" id="PF00079"/>
    </source>
</evidence>
<dbReference type="InterPro" id="IPR000215">
    <property type="entry name" value="Serpin_fam"/>
</dbReference>
<dbReference type="SUPFAM" id="SSF56574">
    <property type="entry name" value="Serpins"/>
    <property type="match status" value="1"/>
</dbReference>
<gene>
    <name evidence="2" type="ORF">RF11_02713</name>
</gene>
<evidence type="ECO:0000313" key="2">
    <source>
        <dbReference type="EMBL" id="KII65293.1"/>
    </source>
</evidence>
<dbReference type="AlphaFoldDB" id="A0A0C2J856"/>
<dbReference type="PANTHER" id="PTHR11461">
    <property type="entry name" value="SERINE PROTEASE INHIBITOR, SERPIN"/>
    <property type="match status" value="1"/>
</dbReference>
<proteinExistence type="predicted"/>
<name>A0A0C2J856_THEKT</name>
<dbReference type="EMBL" id="JWZT01003910">
    <property type="protein sequence ID" value="KII65293.1"/>
    <property type="molecule type" value="Genomic_DNA"/>
</dbReference>
<dbReference type="PANTHER" id="PTHR11461:SF372">
    <property type="entry name" value="ACCESSORY GLAND PROTEIN ACP76A-RELATED"/>
    <property type="match status" value="1"/>
</dbReference>
<dbReference type="InterPro" id="IPR042178">
    <property type="entry name" value="Serpin_sf_1"/>
</dbReference>
<keyword evidence="3" id="KW-1185">Reference proteome</keyword>
<dbReference type="InterPro" id="IPR042185">
    <property type="entry name" value="Serpin_sf_2"/>
</dbReference>
<dbReference type="InterPro" id="IPR036186">
    <property type="entry name" value="Serpin_sf"/>
</dbReference>
<feature type="domain" description="Serpin" evidence="1">
    <location>
        <begin position="4"/>
        <end position="246"/>
    </location>
</feature>
<evidence type="ECO:0000313" key="3">
    <source>
        <dbReference type="Proteomes" id="UP000031668"/>
    </source>
</evidence>
<dbReference type="Gene3D" id="3.30.497.10">
    <property type="entry name" value="Antithrombin, subunit I, domain 2"/>
    <property type="match status" value="1"/>
</dbReference>
<dbReference type="GO" id="GO:0004867">
    <property type="term" value="F:serine-type endopeptidase inhibitor activity"/>
    <property type="evidence" value="ECO:0007669"/>
    <property type="project" value="InterPro"/>
</dbReference>
<sequence>MADNINEFTLKLAKFFLEHNGRINTVSISGFIAYITMSLVHLGLIGQEKDQLCALLNCSSLSWDTLAMKRYVEYQCLNRFRMDEFLKIGSVKSAIFHSKPHGDIFKAMALEVYDFQLQSIDATNNDRQINTINEWAQQLQDVPFRDIFIQPFKDHLSLLIINEYFIRFQWKRQFIERAASVRSFTNIDSNTKQFVMMRRIEYMKYINDKDMKASVVFVPLEENDMYAAVVLPFDDQNVLDLLKRMNVRVL</sequence>
<dbReference type="InterPro" id="IPR023796">
    <property type="entry name" value="Serpin_dom"/>
</dbReference>
<organism evidence="2 3">
    <name type="scientific">Thelohanellus kitauei</name>
    <name type="common">Myxosporean</name>
    <dbReference type="NCBI Taxonomy" id="669202"/>
    <lineage>
        <taxon>Eukaryota</taxon>
        <taxon>Metazoa</taxon>
        <taxon>Cnidaria</taxon>
        <taxon>Myxozoa</taxon>
        <taxon>Myxosporea</taxon>
        <taxon>Bivalvulida</taxon>
        <taxon>Platysporina</taxon>
        <taxon>Myxobolidae</taxon>
        <taxon>Thelohanellus</taxon>
    </lineage>
</organism>
<dbReference type="Gene3D" id="2.30.39.10">
    <property type="entry name" value="Alpha-1-antitrypsin, domain 1"/>
    <property type="match status" value="1"/>
</dbReference>
<accession>A0A0C2J856</accession>
<dbReference type="OrthoDB" id="678831at2759"/>
<protein>
    <submittedName>
        <fullName evidence="2">Serine protease inhibitor 3/4</fullName>
    </submittedName>
</protein>
<dbReference type="Proteomes" id="UP000031668">
    <property type="component" value="Unassembled WGS sequence"/>
</dbReference>
<dbReference type="Pfam" id="PF00079">
    <property type="entry name" value="Serpin"/>
    <property type="match status" value="1"/>
</dbReference>
<dbReference type="GO" id="GO:0005615">
    <property type="term" value="C:extracellular space"/>
    <property type="evidence" value="ECO:0007669"/>
    <property type="project" value="InterPro"/>
</dbReference>
<reference evidence="2 3" key="1">
    <citation type="journal article" date="2014" name="Genome Biol. Evol.">
        <title>The genome of the myxosporean Thelohanellus kitauei shows adaptations to nutrient acquisition within its fish host.</title>
        <authorList>
            <person name="Yang Y."/>
            <person name="Xiong J."/>
            <person name="Zhou Z."/>
            <person name="Huo F."/>
            <person name="Miao W."/>
            <person name="Ran C."/>
            <person name="Liu Y."/>
            <person name="Zhang J."/>
            <person name="Feng J."/>
            <person name="Wang M."/>
            <person name="Wang M."/>
            <person name="Wang L."/>
            <person name="Yao B."/>
        </authorList>
    </citation>
    <scope>NUCLEOTIDE SEQUENCE [LARGE SCALE GENOMIC DNA]</scope>
    <source>
        <strain evidence="2">Wuqing</strain>
    </source>
</reference>
<comment type="caution">
    <text evidence="2">The sequence shown here is derived from an EMBL/GenBank/DDBJ whole genome shotgun (WGS) entry which is preliminary data.</text>
</comment>